<keyword evidence="5 7" id="KW-0472">Membrane</keyword>
<dbReference type="PANTHER" id="PTHR30572">
    <property type="entry name" value="MEMBRANE COMPONENT OF TRANSPORTER-RELATED"/>
    <property type="match status" value="1"/>
</dbReference>
<protein>
    <submittedName>
        <fullName evidence="10">ABC transporter permease</fullName>
    </submittedName>
</protein>
<name>A0ABW1KAC9_9ACTN</name>
<feature type="transmembrane region" description="Helical" evidence="7">
    <location>
        <begin position="763"/>
        <end position="789"/>
    </location>
</feature>
<evidence type="ECO:0000313" key="10">
    <source>
        <dbReference type="EMBL" id="MFC6018455.1"/>
    </source>
</evidence>
<proteinExistence type="inferred from homology"/>
<feature type="transmembrane region" description="Helical" evidence="7">
    <location>
        <begin position="441"/>
        <end position="460"/>
    </location>
</feature>
<feature type="transmembrane region" description="Helical" evidence="7">
    <location>
        <begin position="716"/>
        <end position="742"/>
    </location>
</feature>
<evidence type="ECO:0000256" key="2">
    <source>
        <dbReference type="ARBA" id="ARBA00022475"/>
    </source>
</evidence>
<feature type="transmembrane region" description="Helical" evidence="7">
    <location>
        <begin position="491"/>
        <end position="512"/>
    </location>
</feature>
<comment type="similarity">
    <text evidence="6">Belongs to the ABC-4 integral membrane protein family.</text>
</comment>
<evidence type="ECO:0000259" key="9">
    <source>
        <dbReference type="Pfam" id="PF12704"/>
    </source>
</evidence>
<dbReference type="EMBL" id="JBHSPR010000017">
    <property type="protein sequence ID" value="MFC6018455.1"/>
    <property type="molecule type" value="Genomic_DNA"/>
</dbReference>
<dbReference type="InterPro" id="IPR003838">
    <property type="entry name" value="ABC3_permease_C"/>
</dbReference>
<gene>
    <name evidence="10" type="ORF">ACFP2T_19875</name>
</gene>
<evidence type="ECO:0000256" key="5">
    <source>
        <dbReference type="ARBA" id="ARBA00023136"/>
    </source>
</evidence>
<keyword evidence="3 7" id="KW-0812">Transmembrane</keyword>
<evidence type="ECO:0000256" key="6">
    <source>
        <dbReference type="ARBA" id="ARBA00038076"/>
    </source>
</evidence>
<dbReference type="InterPro" id="IPR050250">
    <property type="entry name" value="Macrolide_Exporter_MacB"/>
</dbReference>
<feature type="domain" description="ABC3 transporter permease C-terminal" evidence="8">
    <location>
        <begin position="723"/>
        <end position="838"/>
    </location>
</feature>
<evidence type="ECO:0000259" key="8">
    <source>
        <dbReference type="Pfam" id="PF02687"/>
    </source>
</evidence>
<reference evidence="11" key="1">
    <citation type="journal article" date="2019" name="Int. J. Syst. Evol. Microbiol.">
        <title>The Global Catalogue of Microorganisms (GCM) 10K type strain sequencing project: providing services to taxonomists for standard genome sequencing and annotation.</title>
        <authorList>
            <consortium name="The Broad Institute Genomics Platform"/>
            <consortium name="The Broad Institute Genome Sequencing Center for Infectious Disease"/>
            <person name="Wu L."/>
            <person name="Ma J."/>
        </authorList>
    </citation>
    <scope>NUCLEOTIDE SEQUENCE [LARGE SCALE GENOMIC DNA]</scope>
    <source>
        <strain evidence="11">ZS-35-S2</strain>
    </source>
</reference>
<evidence type="ECO:0000313" key="11">
    <source>
        <dbReference type="Proteomes" id="UP001596203"/>
    </source>
</evidence>
<feature type="domain" description="MacB-like periplasmic core" evidence="9">
    <location>
        <begin position="498"/>
        <end position="689"/>
    </location>
</feature>
<organism evidence="10 11">
    <name type="scientific">Plantactinospora solaniradicis</name>
    <dbReference type="NCBI Taxonomy" id="1723736"/>
    <lineage>
        <taxon>Bacteria</taxon>
        <taxon>Bacillati</taxon>
        <taxon>Actinomycetota</taxon>
        <taxon>Actinomycetes</taxon>
        <taxon>Micromonosporales</taxon>
        <taxon>Micromonosporaceae</taxon>
        <taxon>Plantactinospora</taxon>
    </lineage>
</organism>
<feature type="domain" description="MacB-like periplasmic core" evidence="9">
    <location>
        <begin position="17"/>
        <end position="236"/>
    </location>
</feature>
<comment type="subcellular location">
    <subcellularLocation>
        <location evidence="1">Cell membrane</location>
        <topology evidence="1">Multi-pass membrane protein</topology>
    </subcellularLocation>
</comment>
<sequence>MIRATLRGILSRKLRLVLTGLAVVLGVMFVSGALVLTDTLGRSFDTMYADVYADTDVRIRATPPRTESEAPATVTVPAGLVDRAAALPGVAEVTGLVSEDGARMIGSDGKVVTTLGRPRLGTNWVGETGLTRLRAGRGPVNADEIAISAALADRGDLDVGDRVGVLTLQPRRAFTVVGILEYGADGRDSLGGAHEIAFHGSVAAELMLGRAGVFSSIDVRAAPGVAPAALREELRAALGGDYEVRTSAELRREQAAAAEEDLGFLNDILLGFAGVALFVGVFLILNTFSIIIAQRTRELALLRALGAGRRQVIGSVLSEAAVIGLIASALGLVLGVGAGTLLARVFDRVGGGALDVAGFGVPAAAAYAAFTVGPLVTVVAALVPAVRAARVPPVAMLQEAATPDRPLTRLTVAGAVIGVAGVAFLGYGLAGGSDELPVGPVLGGVLASLVGAALLTPAVARPAVGLIGRLFSWSVPGRLGRLNSRRNPRRVATTAAALMVGIALVTGLNIVLTSATVSLRSTAPEQIHADLVITWIESTERPPTFDRVVLDRIRAMPGVQGVVGEYHDGAVIDGDVTHVTAVDNASALPSMVAVTPVAGSFSLGPDQVLVDVDTANRRGLRIGSAVDVEFGSGRSRTMTVAGTYAGDWSSGWYLSDSVVPDLRVREPSEALVRLAPEAPEADIRREIAALLAGNPEITVTDPAGVMDLATSGFDSILLMVQALLALAMLIAVLGIVNTLALSGLERTRELGLLRAIGLSRRQAVRMVTVEAVLISTFGALLGVVVGTGIGAAVVRALADEGVDRLALPWTFMATYLLAGAVIGVVAAILPAVRAARLDVLRALAYE</sequence>
<keyword evidence="4 7" id="KW-1133">Transmembrane helix</keyword>
<dbReference type="Proteomes" id="UP001596203">
    <property type="component" value="Unassembled WGS sequence"/>
</dbReference>
<accession>A0ABW1KAC9</accession>
<dbReference type="Pfam" id="PF02687">
    <property type="entry name" value="FtsX"/>
    <property type="match status" value="2"/>
</dbReference>
<evidence type="ECO:0000256" key="4">
    <source>
        <dbReference type="ARBA" id="ARBA00022989"/>
    </source>
</evidence>
<feature type="transmembrane region" description="Helical" evidence="7">
    <location>
        <begin position="809"/>
        <end position="832"/>
    </location>
</feature>
<dbReference type="InterPro" id="IPR025857">
    <property type="entry name" value="MacB_PCD"/>
</dbReference>
<feature type="transmembrane region" description="Helical" evidence="7">
    <location>
        <begin position="312"/>
        <end position="343"/>
    </location>
</feature>
<evidence type="ECO:0000256" key="7">
    <source>
        <dbReference type="SAM" id="Phobius"/>
    </source>
</evidence>
<dbReference type="RefSeq" id="WP_377423968.1">
    <property type="nucleotide sequence ID" value="NZ_JBHSPR010000017.1"/>
</dbReference>
<dbReference type="Pfam" id="PF12704">
    <property type="entry name" value="MacB_PCD"/>
    <property type="match status" value="2"/>
</dbReference>
<feature type="transmembrane region" description="Helical" evidence="7">
    <location>
        <begin position="268"/>
        <end position="292"/>
    </location>
</feature>
<feature type="domain" description="ABC3 transporter permease C-terminal" evidence="8">
    <location>
        <begin position="272"/>
        <end position="393"/>
    </location>
</feature>
<evidence type="ECO:0000256" key="1">
    <source>
        <dbReference type="ARBA" id="ARBA00004651"/>
    </source>
</evidence>
<feature type="transmembrane region" description="Helical" evidence="7">
    <location>
        <begin position="363"/>
        <end position="386"/>
    </location>
</feature>
<keyword evidence="2" id="KW-1003">Cell membrane</keyword>
<keyword evidence="11" id="KW-1185">Reference proteome</keyword>
<feature type="transmembrane region" description="Helical" evidence="7">
    <location>
        <begin position="407"/>
        <end position="429"/>
    </location>
</feature>
<evidence type="ECO:0000256" key="3">
    <source>
        <dbReference type="ARBA" id="ARBA00022692"/>
    </source>
</evidence>
<dbReference type="PANTHER" id="PTHR30572:SF4">
    <property type="entry name" value="ABC TRANSPORTER PERMEASE YTRF"/>
    <property type="match status" value="1"/>
</dbReference>
<comment type="caution">
    <text evidence="10">The sequence shown here is derived from an EMBL/GenBank/DDBJ whole genome shotgun (WGS) entry which is preliminary data.</text>
</comment>